<feature type="non-terminal residue" evidence="2">
    <location>
        <position position="1"/>
    </location>
</feature>
<reference evidence="2" key="1">
    <citation type="submission" date="2020-11" db="EMBL/GenBank/DDBJ databases">
        <authorList>
            <person name="Tran Van P."/>
        </authorList>
    </citation>
    <scope>NUCLEOTIDE SEQUENCE</scope>
</reference>
<protein>
    <submittedName>
        <fullName evidence="2">Uncharacterized protein</fullName>
    </submittedName>
</protein>
<feature type="region of interest" description="Disordered" evidence="1">
    <location>
        <begin position="94"/>
        <end position="124"/>
    </location>
</feature>
<proteinExistence type="predicted"/>
<organism evidence="2">
    <name type="scientific">Cyprideis torosa</name>
    <dbReference type="NCBI Taxonomy" id="163714"/>
    <lineage>
        <taxon>Eukaryota</taxon>
        <taxon>Metazoa</taxon>
        <taxon>Ecdysozoa</taxon>
        <taxon>Arthropoda</taxon>
        <taxon>Crustacea</taxon>
        <taxon>Oligostraca</taxon>
        <taxon>Ostracoda</taxon>
        <taxon>Podocopa</taxon>
        <taxon>Podocopida</taxon>
        <taxon>Cytherocopina</taxon>
        <taxon>Cytheroidea</taxon>
        <taxon>Cytherideidae</taxon>
        <taxon>Cyprideis</taxon>
    </lineage>
</organism>
<sequence>RERRMVNDAKKYELEDRATRGRRMVNDAKKYELEDRATRERRMVNDAKKYELEDRATREKIRARNQLESYVFNLKEKEQLKSLQSECGRIMTKMHQQPTGNESYGDGYPQTASINQGPEVEEVY</sequence>
<dbReference type="AlphaFoldDB" id="A0A7R8WFY3"/>
<evidence type="ECO:0000256" key="1">
    <source>
        <dbReference type="SAM" id="MobiDB-lite"/>
    </source>
</evidence>
<dbReference type="InterPro" id="IPR029048">
    <property type="entry name" value="HSP70_C_sf"/>
</dbReference>
<dbReference type="OrthoDB" id="2401965at2759"/>
<dbReference type="Gene3D" id="1.20.1270.10">
    <property type="match status" value="1"/>
</dbReference>
<evidence type="ECO:0000313" key="2">
    <source>
        <dbReference type="EMBL" id="CAD7230970.1"/>
    </source>
</evidence>
<name>A0A7R8WFY3_9CRUS</name>
<accession>A0A7R8WFY3</accession>
<gene>
    <name evidence="2" type="ORF">CTOB1V02_LOCUS8825</name>
</gene>
<dbReference type="EMBL" id="OB663097">
    <property type="protein sequence ID" value="CAD7230970.1"/>
    <property type="molecule type" value="Genomic_DNA"/>
</dbReference>